<reference evidence="5 6" key="1">
    <citation type="journal article" date="2021" name="Sci. Rep.">
        <title>The distribution of antibiotic resistance genes in chicken gut microbiota commensals.</title>
        <authorList>
            <person name="Juricova H."/>
            <person name="Matiasovicova J."/>
            <person name="Kubasova T."/>
            <person name="Cejkova D."/>
            <person name="Rychlik I."/>
        </authorList>
    </citation>
    <scope>NUCLEOTIDE SEQUENCE [LARGE SCALE GENOMIC DNA]</scope>
    <source>
        <strain evidence="5 6">An564</strain>
    </source>
</reference>
<dbReference type="SUPFAM" id="SSF102114">
    <property type="entry name" value="Radical SAM enzymes"/>
    <property type="match status" value="1"/>
</dbReference>
<dbReference type="RefSeq" id="WP_204721426.1">
    <property type="nucleotide sequence ID" value="NZ_JACSNR010000008.1"/>
</dbReference>
<dbReference type="InterPro" id="IPR058240">
    <property type="entry name" value="rSAM_sf"/>
</dbReference>
<dbReference type="PROSITE" id="PS51918">
    <property type="entry name" value="RADICAL_SAM"/>
    <property type="match status" value="1"/>
</dbReference>
<dbReference type="InterPro" id="IPR006638">
    <property type="entry name" value="Elp3/MiaA/NifB-like_rSAM"/>
</dbReference>
<evidence type="ECO:0000313" key="6">
    <source>
        <dbReference type="Proteomes" id="UP000724149"/>
    </source>
</evidence>
<keyword evidence="2" id="KW-0408">Iron</keyword>
<gene>
    <name evidence="5" type="ORF">H9X81_09070</name>
</gene>
<keyword evidence="6" id="KW-1185">Reference proteome</keyword>
<dbReference type="InterPro" id="IPR007197">
    <property type="entry name" value="rSAM"/>
</dbReference>
<dbReference type="Proteomes" id="UP000724149">
    <property type="component" value="Unassembled WGS sequence"/>
</dbReference>
<evidence type="ECO:0000256" key="3">
    <source>
        <dbReference type="ARBA" id="ARBA00023014"/>
    </source>
</evidence>
<dbReference type="InterPro" id="IPR040086">
    <property type="entry name" value="MJ0683-like"/>
</dbReference>
<name>A0ABS2GMX9_9FIRM</name>
<dbReference type="SMART" id="SM00729">
    <property type="entry name" value="Elp3"/>
    <property type="match status" value="1"/>
</dbReference>
<keyword evidence="3" id="KW-0411">Iron-sulfur</keyword>
<proteinExistence type="predicted"/>
<dbReference type="Pfam" id="PF04055">
    <property type="entry name" value="Radical_SAM"/>
    <property type="match status" value="1"/>
</dbReference>
<accession>A0ABS2GMX9</accession>
<dbReference type="EMBL" id="JACSNR010000008">
    <property type="protein sequence ID" value="MBM6923835.1"/>
    <property type="molecule type" value="Genomic_DNA"/>
</dbReference>
<dbReference type="CDD" id="cd01335">
    <property type="entry name" value="Radical_SAM"/>
    <property type="match status" value="1"/>
</dbReference>
<organism evidence="5 6">
    <name type="scientific">Hydrogenoanaerobacterium saccharovorans</name>
    <dbReference type="NCBI Taxonomy" id="474960"/>
    <lineage>
        <taxon>Bacteria</taxon>
        <taxon>Bacillati</taxon>
        <taxon>Bacillota</taxon>
        <taxon>Clostridia</taxon>
        <taxon>Eubacteriales</taxon>
        <taxon>Oscillospiraceae</taxon>
        <taxon>Hydrogenoanaerobacterium</taxon>
    </lineage>
</organism>
<sequence>MQTIPAKTIVTRTRSRWWFGTDYNMNLYRGCTHGCIYCDSRSSCYHNPDFDHIAVKENALAIVRDDLRRKVQRGVVATGAMSDPYNPLERKLGLTRHALELLSAYGFGVAVDTKSDLVSRDADVLSEIAAQMPALVKFSITTADPALAARLEPGAPSPERRFAAIEQLAKAGVFTGLLLMPVLPGLTDNRENLSRLLRQTAEAGGRFCYCWPGLTMREGQREYFYQALDREFPGLREKYEKRYGTRYRCTVPGAAKLYAWVREECSRLGLLSEMEAIIAVSRQGYDFGGLPGQASLFS</sequence>
<keyword evidence="1" id="KW-0479">Metal-binding</keyword>
<dbReference type="PANTHER" id="PTHR43432:SF5">
    <property type="entry name" value="ELP3_MIAA_NIFB-LIKE RADICAL SAM CORE DOMAIN-CONTAINING PROTEIN"/>
    <property type="match status" value="1"/>
</dbReference>
<feature type="domain" description="Radical SAM core" evidence="4">
    <location>
        <begin position="17"/>
        <end position="262"/>
    </location>
</feature>
<dbReference type="Gene3D" id="3.80.30.30">
    <property type="match status" value="1"/>
</dbReference>
<evidence type="ECO:0000313" key="5">
    <source>
        <dbReference type="EMBL" id="MBM6923835.1"/>
    </source>
</evidence>
<dbReference type="SFLD" id="SFLDG01084">
    <property type="entry name" value="Uncharacterised_Radical_SAM_Su"/>
    <property type="match status" value="1"/>
</dbReference>
<evidence type="ECO:0000259" key="4">
    <source>
        <dbReference type="PROSITE" id="PS51918"/>
    </source>
</evidence>
<dbReference type="SFLD" id="SFLDS00029">
    <property type="entry name" value="Radical_SAM"/>
    <property type="match status" value="1"/>
</dbReference>
<evidence type="ECO:0000256" key="2">
    <source>
        <dbReference type="ARBA" id="ARBA00023004"/>
    </source>
</evidence>
<protein>
    <submittedName>
        <fullName evidence="5">Radical SAM protein</fullName>
    </submittedName>
</protein>
<dbReference type="PANTHER" id="PTHR43432">
    <property type="entry name" value="SLR0285 PROTEIN"/>
    <property type="match status" value="1"/>
</dbReference>
<evidence type="ECO:0000256" key="1">
    <source>
        <dbReference type="ARBA" id="ARBA00022723"/>
    </source>
</evidence>
<comment type="caution">
    <text evidence="5">The sequence shown here is derived from an EMBL/GenBank/DDBJ whole genome shotgun (WGS) entry which is preliminary data.</text>
</comment>